<dbReference type="Pfam" id="PF05977">
    <property type="entry name" value="MFS_3"/>
    <property type="match status" value="1"/>
</dbReference>
<dbReference type="GO" id="GO:0022857">
    <property type="term" value="F:transmembrane transporter activity"/>
    <property type="evidence" value="ECO:0007669"/>
    <property type="project" value="InterPro"/>
</dbReference>
<dbReference type="SUPFAM" id="SSF103473">
    <property type="entry name" value="MFS general substrate transporter"/>
    <property type="match status" value="1"/>
</dbReference>
<feature type="transmembrane region" description="Helical" evidence="7">
    <location>
        <begin position="258"/>
        <end position="277"/>
    </location>
</feature>
<comment type="subcellular location">
    <subcellularLocation>
        <location evidence="1">Cell inner membrane</location>
        <topology evidence="1">Multi-pass membrane protein</topology>
    </subcellularLocation>
</comment>
<dbReference type="InterPro" id="IPR010290">
    <property type="entry name" value="TM_effector"/>
</dbReference>
<feature type="transmembrane region" description="Helical" evidence="7">
    <location>
        <begin position="49"/>
        <end position="69"/>
    </location>
</feature>
<evidence type="ECO:0000256" key="7">
    <source>
        <dbReference type="SAM" id="Phobius"/>
    </source>
</evidence>
<evidence type="ECO:0000256" key="3">
    <source>
        <dbReference type="ARBA" id="ARBA00022475"/>
    </source>
</evidence>
<keyword evidence="10" id="KW-1185">Reference proteome</keyword>
<evidence type="ECO:0000313" key="10">
    <source>
        <dbReference type="Proteomes" id="UP000199323"/>
    </source>
</evidence>
<dbReference type="InterPro" id="IPR020846">
    <property type="entry name" value="MFS_dom"/>
</dbReference>
<evidence type="ECO:0000256" key="5">
    <source>
        <dbReference type="ARBA" id="ARBA00022989"/>
    </source>
</evidence>
<feature type="transmembrane region" description="Helical" evidence="7">
    <location>
        <begin position="307"/>
        <end position="327"/>
    </location>
</feature>
<name>A0A1I2IIX6_9ACTN</name>
<accession>A0A1I2IIX6</accession>
<feature type="domain" description="Major facilitator superfamily (MFS) profile" evidence="8">
    <location>
        <begin position="208"/>
        <end position="417"/>
    </location>
</feature>
<evidence type="ECO:0000313" key="9">
    <source>
        <dbReference type="EMBL" id="SFF40816.1"/>
    </source>
</evidence>
<feature type="transmembrane region" description="Helical" evidence="7">
    <location>
        <begin position="147"/>
        <end position="169"/>
    </location>
</feature>
<feature type="transmembrane region" description="Helical" evidence="7">
    <location>
        <begin position="81"/>
        <end position="102"/>
    </location>
</feature>
<feature type="transmembrane region" description="Helical" evidence="7">
    <location>
        <begin position="284"/>
        <end position="301"/>
    </location>
</feature>
<feature type="transmembrane region" description="Helical" evidence="7">
    <location>
        <begin position="19"/>
        <end position="37"/>
    </location>
</feature>
<dbReference type="InterPro" id="IPR036259">
    <property type="entry name" value="MFS_trans_sf"/>
</dbReference>
<evidence type="ECO:0000256" key="4">
    <source>
        <dbReference type="ARBA" id="ARBA00022692"/>
    </source>
</evidence>
<protein>
    <submittedName>
        <fullName evidence="9">Predicted arabinose efflux permease, MFS family</fullName>
    </submittedName>
</protein>
<organism evidence="9 10">
    <name type="scientific">Actinacidiphila alni</name>
    <dbReference type="NCBI Taxonomy" id="380248"/>
    <lineage>
        <taxon>Bacteria</taxon>
        <taxon>Bacillati</taxon>
        <taxon>Actinomycetota</taxon>
        <taxon>Actinomycetes</taxon>
        <taxon>Kitasatosporales</taxon>
        <taxon>Streptomycetaceae</taxon>
        <taxon>Actinacidiphila</taxon>
    </lineage>
</organism>
<feature type="transmembrane region" description="Helical" evidence="7">
    <location>
        <begin position="215"/>
        <end position="238"/>
    </location>
</feature>
<keyword evidence="6 7" id="KW-0472">Membrane</keyword>
<dbReference type="RefSeq" id="WP_245796212.1">
    <property type="nucleotide sequence ID" value="NZ_FONG01000013.1"/>
</dbReference>
<dbReference type="EMBL" id="FONG01000013">
    <property type="protein sequence ID" value="SFF40816.1"/>
    <property type="molecule type" value="Genomic_DNA"/>
</dbReference>
<keyword evidence="3" id="KW-1003">Cell membrane</keyword>
<dbReference type="PROSITE" id="PS50850">
    <property type="entry name" value="MFS"/>
    <property type="match status" value="1"/>
</dbReference>
<gene>
    <name evidence="9" type="ORF">SAMN05216251_113138</name>
</gene>
<dbReference type="AlphaFoldDB" id="A0A1I2IIX6"/>
<evidence type="ECO:0000256" key="1">
    <source>
        <dbReference type="ARBA" id="ARBA00004429"/>
    </source>
</evidence>
<evidence type="ECO:0000256" key="2">
    <source>
        <dbReference type="ARBA" id="ARBA00022448"/>
    </source>
</evidence>
<proteinExistence type="predicted"/>
<keyword evidence="4 7" id="KW-0812">Transmembrane</keyword>
<dbReference type="GO" id="GO:0005886">
    <property type="term" value="C:plasma membrane"/>
    <property type="evidence" value="ECO:0007669"/>
    <property type="project" value="UniProtKB-SubCell"/>
</dbReference>
<keyword evidence="2" id="KW-0813">Transport</keyword>
<evidence type="ECO:0000259" key="8">
    <source>
        <dbReference type="PROSITE" id="PS50850"/>
    </source>
</evidence>
<evidence type="ECO:0000256" key="6">
    <source>
        <dbReference type="ARBA" id="ARBA00023136"/>
    </source>
</evidence>
<feature type="transmembrane region" description="Helical" evidence="7">
    <location>
        <begin position="108"/>
        <end position="127"/>
    </location>
</feature>
<dbReference type="Proteomes" id="UP000199323">
    <property type="component" value="Unassembled WGS sequence"/>
</dbReference>
<dbReference type="PANTHER" id="PTHR23513:SF9">
    <property type="entry name" value="ENTEROBACTIN EXPORTER ENTS"/>
    <property type="match status" value="1"/>
</dbReference>
<dbReference type="PANTHER" id="PTHR23513">
    <property type="entry name" value="INTEGRAL MEMBRANE EFFLUX PROTEIN-RELATED"/>
    <property type="match status" value="1"/>
</dbReference>
<reference evidence="9 10" key="1">
    <citation type="submission" date="2016-10" db="EMBL/GenBank/DDBJ databases">
        <authorList>
            <person name="de Groot N.N."/>
        </authorList>
    </citation>
    <scope>NUCLEOTIDE SEQUENCE [LARGE SCALE GENOMIC DNA]</scope>
    <source>
        <strain evidence="9 10">CGMCC 4.3510</strain>
    </source>
</reference>
<sequence length="417" mass="43445">MADHAIDTRPLAQPVFRRLFIGQGTSFVGSMLTQVAVPVQVYRISHSSFYVGMVGFAGLLPLIVFGLYGGAIADAVDRRKLYLWSSLGTWAVTLALLAQTVLGVRSVGLILALVAVQSAGFAMASSARGAIVPRIVEPELIPAANTLNYVVGTVGEVIAPLIAGVLVTFPHGFAYAYGADAALFTAALYSTLRLPKLPPDRAAARLGLRSVREGLSFIGGRPVLVMSFFVDICAMMLAMPRSLFPAVADARFDGSVGLLYAAIPIGSVLAGFASGWIGRIRRQGVVLTGAVLVWGGAIGVSGLARQLWLVVLLLAVAGAADLVSAVLRQTLLQTYAPDEMRGRMQGVHTVVVAGGPRLGDLRAGTMSAALGPATAWAFGGFACLAIVALAAPLVRPFWTYEAPAPPRKTPAPAEVGA</sequence>
<dbReference type="STRING" id="380248.SAMN05216251_113138"/>
<dbReference type="Gene3D" id="1.20.1250.20">
    <property type="entry name" value="MFS general substrate transporter like domains"/>
    <property type="match status" value="1"/>
</dbReference>
<feature type="transmembrane region" description="Helical" evidence="7">
    <location>
        <begin position="375"/>
        <end position="398"/>
    </location>
</feature>
<keyword evidence="5 7" id="KW-1133">Transmembrane helix</keyword>
<dbReference type="CDD" id="cd06173">
    <property type="entry name" value="MFS_MefA_like"/>
    <property type="match status" value="1"/>
</dbReference>